<feature type="chain" id="PRO_5046364123" evidence="1">
    <location>
        <begin position="39"/>
        <end position="332"/>
    </location>
</feature>
<dbReference type="EMBL" id="WHJF01000022">
    <property type="protein sequence ID" value="NHZ62763.1"/>
    <property type="molecule type" value="Genomic_DNA"/>
</dbReference>
<name>A0ABX0MS15_9BURK</name>
<reference evidence="3 4" key="1">
    <citation type="submission" date="2019-10" db="EMBL/GenBank/DDBJ databases">
        <title>Taxonomy of Antarctic Massilia spp.: description of Massilia rubra sp. nov., Massilia aquatica sp. nov., Massilia mucilaginosa sp. nov., Massilia frigida sp. nov. isolated from streams, lakes and regoliths.</title>
        <authorList>
            <person name="Holochova P."/>
            <person name="Sedlacek I."/>
            <person name="Kralova S."/>
            <person name="Maslanova I."/>
            <person name="Busse H.-J."/>
            <person name="Stankova E."/>
            <person name="Vrbovska V."/>
            <person name="Kovarovic V."/>
            <person name="Bartak M."/>
            <person name="Svec P."/>
            <person name="Pantucek R."/>
        </authorList>
    </citation>
    <scope>NUCLEOTIDE SEQUENCE [LARGE SCALE GENOMIC DNA]</scope>
    <source>
        <strain evidence="3 4">CCM 8694</strain>
    </source>
</reference>
<evidence type="ECO:0000313" key="3">
    <source>
        <dbReference type="EMBL" id="NHZ62763.1"/>
    </source>
</evidence>
<dbReference type="SUPFAM" id="SSF53187">
    <property type="entry name" value="Zn-dependent exopeptidases"/>
    <property type="match status" value="1"/>
</dbReference>
<evidence type="ECO:0000259" key="2">
    <source>
        <dbReference type="Pfam" id="PF04389"/>
    </source>
</evidence>
<evidence type="ECO:0000313" key="4">
    <source>
        <dbReference type="Proteomes" id="UP000610594"/>
    </source>
</evidence>
<dbReference type="Gene3D" id="3.40.630.10">
    <property type="entry name" value="Zn peptidases"/>
    <property type="match status" value="1"/>
</dbReference>
<dbReference type="Pfam" id="PF04389">
    <property type="entry name" value="Peptidase_M28"/>
    <property type="match status" value="1"/>
</dbReference>
<dbReference type="Proteomes" id="UP000610594">
    <property type="component" value="Unassembled WGS sequence"/>
</dbReference>
<keyword evidence="4" id="KW-1185">Reference proteome</keyword>
<protein>
    <submittedName>
        <fullName evidence="3">M28 family peptidase</fullName>
    </submittedName>
</protein>
<dbReference type="InterPro" id="IPR007484">
    <property type="entry name" value="Peptidase_M28"/>
</dbReference>
<gene>
    <name evidence="3" type="ORF">F1735_10665</name>
</gene>
<keyword evidence="1" id="KW-0732">Signal</keyword>
<dbReference type="InterPro" id="IPR045175">
    <property type="entry name" value="M28_fam"/>
</dbReference>
<comment type="caution">
    <text evidence="3">The sequence shown here is derived from an EMBL/GenBank/DDBJ whole genome shotgun (WGS) entry which is preliminary data.</text>
</comment>
<dbReference type="PANTHER" id="PTHR12147">
    <property type="entry name" value="METALLOPEPTIDASE M28 FAMILY MEMBER"/>
    <property type="match status" value="1"/>
</dbReference>
<feature type="domain" description="Peptidase M28" evidence="2">
    <location>
        <begin position="110"/>
        <end position="323"/>
    </location>
</feature>
<accession>A0ABX0MS15</accession>
<dbReference type="PANTHER" id="PTHR12147:SF26">
    <property type="entry name" value="PEPTIDASE M28 DOMAIN-CONTAINING PROTEIN"/>
    <property type="match status" value="1"/>
</dbReference>
<organism evidence="3 4">
    <name type="scientific">Massilia genomosp. 1</name>
    <dbReference type="NCBI Taxonomy" id="2609280"/>
    <lineage>
        <taxon>Bacteria</taxon>
        <taxon>Pseudomonadati</taxon>
        <taxon>Pseudomonadota</taxon>
        <taxon>Betaproteobacteria</taxon>
        <taxon>Burkholderiales</taxon>
        <taxon>Oxalobacteraceae</taxon>
        <taxon>Telluria group</taxon>
        <taxon>Massilia</taxon>
    </lineage>
</organism>
<sequence length="332" mass="35332">MSDLTPGWGIHGNHMCTLFNTTVTAAAFMLSASASAGAAQQADLPARLAGHVRAIASTEHNTGTPAELEKAALYLESTLAAQGYTVRRDEYVFDGHKVRNLEVSISNAAPGKQPERIYIVGAHYDSAPGTPGANDNGSGTAAVLELARLLKGLVPAPGKELKFVLFVNEEPPYYNGPGMGSRRHARALKARGANVEAALILETIGYYSNASNSQHYPPGIGAFYPDQGNFIGFVSTLGSMGLVRRTVSAFRDASPFPAQALAAPSFVRGVTWSDHTSYNLEGYSAIMITDTATMRYPHYHTSADTPDKLDYASMSRVVEGMSSVIGAMLQGR</sequence>
<evidence type="ECO:0000256" key="1">
    <source>
        <dbReference type="SAM" id="SignalP"/>
    </source>
</evidence>
<proteinExistence type="predicted"/>
<feature type="signal peptide" evidence="1">
    <location>
        <begin position="1"/>
        <end position="38"/>
    </location>
</feature>